<protein>
    <recommendedName>
        <fullName evidence="2">F-box domain-containing protein</fullName>
    </recommendedName>
</protein>
<name>A0A022VXE1_TRIRU</name>
<dbReference type="HOGENOM" id="CLU_029473_1_0_1"/>
<organism evidence="1">
    <name type="scientific">Trichophyton rubrum CBS 288.86</name>
    <dbReference type="NCBI Taxonomy" id="1215330"/>
    <lineage>
        <taxon>Eukaryota</taxon>
        <taxon>Fungi</taxon>
        <taxon>Dikarya</taxon>
        <taxon>Ascomycota</taxon>
        <taxon>Pezizomycotina</taxon>
        <taxon>Eurotiomycetes</taxon>
        <taxon>Eurotiomycetidae</taxon>
        <taxon>Onygenales</taxon>
        <taxon>Arthrodermataceae</taxon>
        <taxon>Trichophyton</taxon>
    </lineage>
</organism>
<dbReference type="AlphaFoldDB" id="A0A022VXE1"/>
<evidence type="ECO:0008006" key="2">
    <source>
        <dbReference type="Google" id="ProtNLM"/>
    </source>
</evidence>
<reference evidence="1" key="1">
    <citation type="submission" date="2014-02" db="EMBL/GenBank/DDBJ databases">
        <title>The Genome Sequence of Trichophyton rubrum (morphotype fischeri) CBS 288.86.</title>
        <authorList>
            <consortium name="The Broad Institute Genomics Platform"/>
            <person name="Cuomo C.A."/>
            <person name="White T.C."/>
            <person name="Graser Y."/>
            <person name="Martinez-Rossi N."/>
            <person name="Heitman J."/>
            <person name="Young S.K."/>
            <person name="Zeng Q."/>
            <person name="Gargeya S."/>
            <person name="Abouelleil A."/>
            <person name="Alvarado L."/>
            <person name="Chapman S.B."/>
            <person name="Gainer-Dewar J."/>
            <person name="Goldberg J."/>
            <person name="Griggs A."/>
            <person name="Gujja S."/>
            <person name="Hansen M."/>
            <person name="Howarth C."/>
            <person name="Imamovic A."/>
            <person name="Larimer J."/>
            <person name="Martinez D."/>
            <person name="Murphy C."/>
            <person name="Pearson M.D."/>
            <person name="Persinoti G."/>
            <person name="Poon T."/>
            <person name="Priest M."/>
            <person name="Roberts A.D."/>
            <person name="Saif S."/>
            <person name="Shea T.D."/>
            <person name="Sykes S.N."/>
            <person name="Wortman J."/>
            <person name="Nusbaum C."/>
            <person name="Birren B."/>
        </authorList>
    </citation>
    <scope>NUCLEOTIDE SEQUENCE [LARGE SCALE GENOMIC DNA]</scope>
    <source>
        <strain evidence="1">CBS 288.86</strain>
    </source>
</reference>
<dbReference type="Proteomes" id="UP000023758">
    <property type="component" value="Unassembled WGS sequence"/>
</dbReference>
<sequence length="461" mass="52098">MDRLPDELLMHIIYQAIGGRGDRSRTNFACVARRWQAIAEAKNWRFFFLPSREIDCFAKMLARVPSRREALRKIYCLIDVCSEPTDGRQYVDFYDSSGGEESHPESTRFTRAIYTLFEALAGGDEDAQPPLNLKLKLQIASSGIYPITIERFLRIVPLDGHRKTLPTVRYIESLKITFRGRSLHPTAAATILAALPCLGALCMPLEPRGPQSFTAAHLRVPHLHAVSRHLETSNYTNLQELKISNSSLSPLAGINPALHKLSQSAPLVNLWLFGNWFLSPALFWPAGTPSSTDKPFWPKLQSLHIRASSRFPDTKSATGGFDFLEKDEAYRYAMGWDPPPVEPAAFDLLVSSMSKAVLQMPALRVLTVKIKRGHVRDPRLDTGACDYDICVECLDSGEESAVMRYREGREADKVNAQSYRRWRVWLLSPVDWSPSWKIRQLWQQFVGPDGITGTKTAEEMY</sequence>
<dbReference type="OrthoDB" id="4802432at2759"/>
<proteinExistence type="predicted"/>
<gene>
    <name evidence="1" type="ORF">H103_05844</name>
</gene>
<dbReference type="EMBL" id="KK207877">
    <property type="protein sequence ID" value="EZF50745.1"/>
    <property type="molecule type" value="Genomic_DNA"/>
</dbReference>
<evidence type="ECO:0000313" key="1">
    <source>
        <dbReference type="EMBL" id="EZF50745.1"/>
    </source>
</evidence>
<accession>A0A022VXE1</accession>